<dbReference type="InterPro" id="IPR029063">
    <property type="entry name" value="SAM-dependent_MTases_sf"/>
</dbReference>
<evidence type="ECO:0000256" key="6">
    <source>
        <dbReference type="ARBA" id="ARBA00047942"/>
    </source>
</evidence>
<evidence type="ECO:0000256" key="4">
    <source>
        <dbReference type="ARBA" id="ARBA00022679"/>
    </source>
</evidence>
<feature type="domain" description="DNA methylase N-4/N-6" evidence="7">
    <location>
        <begin position="482"/>
        <end position="842"/>
    </location>
</feature>
<evidence type="ECO:0000313" key="8">
    <source>
        <dbReference type="EMBL" id="MBK1632251.1"/>
    </source>
</evidence>
<evidence type="ECO:0000256" key="3">
    <source>
        <dbReference type="ARBA" id="ARBA00022603"/>
    </source>
</evidence>
<evidence type="ECO:0000313" key="9">
    <source>
        <dbReference type="Proteomes" id="UP000748752"/>
    </source>
</evidence>
<dbReference type="SUPFAM" id="SSF53335">
    <property type="entry name" value="S-adenosyl-L-methionine-dependent methyltransferases"/>
    <property type="match status" value="1"/>
</dbReference>
<dbReference type="EC" id="2.1.1.72" evidence="2"/>
<dbReference type="PROSITE" id="PS00092">
    <property type="entry name" value="N6_MTASE"/>
    <property type="match status" value="1"/>
</dbReference>
<reference evidence="8 9" key="1">
    <citation type="journal article" date="2020" name="Microorganisms">
        <title>Osmotic Adaptation and Compatible Solute Biosynthesis of Phototrophic Bacteria as Revealed from Genome Analyses.</title>
        <authorList>
            <person name="Imhoff J.F."/>
            <person name="Rahn T."/>
            <person name="Kunzel S."/>
            <person name="Keller A."/>
            <person name="Neulinger S.C."/>
        </authorList>
    </citation>
    <scope>NUCLEOTIDE SEQUENCE [LARGE SCALE GENOMIC DNA]</scope>
    <source>
        <strain evidence="8 9">DSM 6210</strain>
    </source>
</reference>
<sequence>MPTSSASSSKEKFLRLLYQDLLKVDLADLDFGFYRILKYRRDEVRAFFDTKLPEIMGKALEGQAADRLAEVDNALETVRGELDKAAGMWGIAAPFTPGGELDPRVAEMPAGRRWLELTAEREHLAAAAGFSESEEDRLYNHLYLFFSRYYADGDFVRQPRRGRDGRYSVAYNGEDVHFHWRGRGSHYVKTTEELTSYRYRDGDWTVELQLAEASQEQDNVKGKTRYFFPQPAGFDVDADKHTACLPFVFRPLTKQEEERFKGNGSAQEQIIDGLLAPLKTRLKPGLDGATLERHIRRYARKHRTDYLVHPNLGAFLRAELDWYLKNEFLDLDAIAGSTDPAVLSDRLIKLKALRTIGGLIIGFLDQIETFQAALFEKRKFVLRADYLAPVRLLDRALWPEILKNPAQIDAWRDLFGLKGTITKKTLEQYPTLVVDTRHFDEPFKLRLLACYDDIDAALDGLLVHAENYAALRTLEYRYRGRVKCIYIDPPYNTGSDEFLYKDDFSRHSTWLTMMEERLPTIREALTSEGVFFCSIDSNEYAVLHELLMRIFGKANSVGTIVWKGATDNNPTRVQFEHEYIECFVRDAETNAPVWSSTDIDARDLMLAEYERLKETLGSPEEIQTAFRLFIKNNKQLLNPLTHYDRVDDVGPYTGSRKVHNPGKEGYRYNILHPNGKPCVQPARGYRFPSETAAKLRAADKFLFGDDEKQIVQIKDWSFAVFGGLREQVGGVLAGFAGFRANPAENPEALARATSDCGGTLKLQIKEYLRDYRGSLKGVIELDGRVGANALESLFGSREIFKNPKPVALIEKLISFVTADSDLVADFFAGSGATVQAVIEQNRGDGARRRFLAVDYGTYFHSTLCKRTAKVMSWPTWKNGTQEDDTDEHAWVERSPRLVKVLRLESFENSLNALELPEERNARLAGQQDIFGDDYLLKYMLDAETEGAPVRLNTRALEHPFDYKLRVHGNDGLREVAVDLIETFNLLMGFHVQRIRALADGKRPYRIVEALEDGRPVLVVWRDMAGFDHARDRAFVAGEYPRLAEYATVYVNGDSSIPNGRSLDGEFHRRMNERDEHALG</sequence>
<name>A0ABS1CJZ3_9GAMM</name>
<protein>
    <recommendedName>
        <fullName evidence="2">site-specific DNA-methyltransferase (adenine-specific)</fullName>
        <ecNumber evidence="2">2.1.1.72</ecNumber>
    </recommendedName>
</protein>
<dbReference type="InterPro" id="IPR002941">
    <property type="entry name" value="DNA_methylase_N4/N6"/>
</dbReference>
<dbReference type="InterPro" id="IPR002295">
    <property type="entry name" value="N4/N6-MTase_EcoPI_Mod-like"/>
</dbReference>
<keyword evidence="5" id="KW-0949">S-adenosyl-L-methionine</keyword>
<dbReference type="Proteomes" id="UP000748752">
    <property type="component" value="Unassembled WGS sequence"/>
</dbReference>
<dbReference type="PRINTS" id="PR00506">
    <property type="entry name" value="D21N6MTFRASE"/>
</dbReference>
<proteinExistence type="inferred from homology"/>
<gene>
    <name evidence="8" type="ORF">CKO31_16195</name>
</gene>
<comment type="caution">
    <text evidence="8">The sequence shown here is derived from an EMBL/GenBank/DDBJ whole genome shotgun (WGS) entry which is preliminary data.</text>
</comment>
<dbReference type="Pfam" id="PF01555">
    <property type="entry name" value="N6_N4_Mtase"/>
    <property type="match status" value="1"/>
</dbReference>
<evidence type="ECO:0000256" key="2">
    <source>
        <dbReference type="ARBA" id="ARBA00011900"/>
    </source>
</evidence>
<dbReference type="RefSeq" id="WP_200239661.1">
    <property type="nucleotide sequence ID" value="NZ_NRRV01000043.1"/>
</dbReference>
<keyword evidence="4" id="KW-0808">Transferase</keyword>
<keyword evidence="3" id="KW-0489">Methyltransferase</keyword>
<accession>A0ABS1CJZ3</accession>
<comment type="similarity">
    <text evidence="1">Belongs to the N(4)/N(6)-methyltransferase family.</text>
</comment>
<dbReference type="InterPro" id="IPR002052">
    <property type="entry name" value="DNA_methylase_N6_adenine_CS"/>
</dbReference>
<dbReference type="Gene3D" id="3.40.50.150">
    <property type="entry name" value="Vaccinia Virus protein VP39"/>
    <property type="match status" value="1"/>
</dbReference>
<comment type="catalytic activity">
    <reaction evidence="6">
        <text>a 2'-deoxyadenosine in DNA + S-adenosyl-L-methionine = an N(6)-methyl-2'-deoxyadenosine in DNA + S-adenosyl-L-homocysteine + H(+)</text>
        <dbReference type="Rhea" id="RHEA:15197"/>
        <dbReference type="Rhea" id="RHEA-COMP:12418"/>
        <dbReference type="Rhea" id="RHEA-COMP:12419"/>
        <dbReference type="ChEBI" id="CHEBI:15378"/>
        <dbReference type="ChEBI" id="CHEBI:57856"/>
        <dbReference type="ChEBI" id="CHEBI:59789"/>
        <dbReference type="ChEBI" id="CHEBI:90615"/>
        <dbReference type="ChEBI" id="CHEBI:90616"/>
        <dbReference type="EC" id="2.1.1.72"/>
    </reaction>
</comment>
<dbReference type="EMBL" id="NRRV01000043">
    <property type="protein sequence ID" value="MBK1632251.1"/>
    <property type="molecule type" value="Genomic_DNA"/>
</dbReference>
<evidence type="ECO:0000256" key="5">
    <source>
        <dbReference type="ARBA" id="ARBA00022691"/>
    </source>
</evidence>
<keyword evidence="9" id="KW-1185">Reference proteome</keyword>
<evidence type="ECO:0000259" key="7">
    <source>
        <dbReference type="Pfam" id="PF01555"/>
    </source>
</evidence>
<organism evidence="8 9">
    <name type="scientific">Thiohalocapsa halophila</name>
    <dbReference type="NCBI Taxonomy" id="69359"/>
    <lineage>
        <taxon>Bacteria</taxon>
        <taxon>Pseudomonadati</taxon>
        <taxon>Pseudomonadota</taxon>
        <taxon>Gammaproteobacteria</taxon>
        <taxon>Chromatiales</taxon>
        <taxon>Chromatiaceae</taxon>
        <taxon>Thiohalocapsa</taxon>
    </lineage>
</organism>
<evidence type="ECO:0000256" key="1">
    <source>
        <dbReference type="ARBA" id="ARBA00006594"/>
    </source>
</evidence>